<keyword evidence="20" id="KW-1185">Reference proteome</keyword>
<keyword evidence="14 16" id="KW-0326">Glycosidase</keyword>
<evidence type="ECO:0000313" key="20">
    <source>
        <dbReference type="Proteomes" id="UP001229421"/>
    </source>
</evidence>
<accession>A0AAD8LBK0</accession>
<evidence type="ECO:0000256" key="13">
    <source>
        <dbReference type="ARBA" id="ARBA00023288"/>
    </source>
</evidence>
<dbReference type="GO" id="GO:0009506">
    <property type="term" value="C:plasmodesma"/>
    <property type="evidence" value="ECO:0007669"/>
    <property type="project" value="UniProtKB-ARBA"/>
</dbReference>
<evidence type="ECO:0000256" key="16">
    <source>
        <dbReference type="RuleBase" id="RU004336"/>
    </source>
</evidence>
<proteinExistence type="inferred from homology"/>
<dbReference type="GO" id="GO:0042973">
    <property type="term" value="F:glucan endo-1,3-beta-D-glucosidase activity"/>
    <property type="evidence" value="ECO:0007669"/>
    <property type="project" value="UniProtKB-EC"/>
</dbReference>
<dbReference type="InterPro" id="IPR000490">
    <property type="entry name" value="Glyco_hydro_17"/>
</dbReference>
<evidence type="ECO:0000256" key="6">
    <source>
        <dbReference type="ARBA" id="ARBA00022622"/>
    </source>
</evidence>
<dbReference type="FunFam" id="1.20.58.1040:FF:000001">
    <property type="entry name" value="Glucan endo-1,3-beta-glucosidase 4"/>
    <property type="match status" value="1"/>
</dbReference>
<dbReference type="Pfam" id="PF00332">
    <property type="entry name" value="Glyco_hydro_17"/>
    <property type="match status" value="1"/>
</dbReference>
<dbReference type="SUPFAM" id="SSF51445">
    <property type="entry name" value="(Trans)glycosidases"/>
    <property type="match status" value="1"/>
</dbReference>
<keyword evidence="10" id="KW-0472">Membrane</keyword>
<evidence type="ECO:0000256" key="1">
    <source>
        <dbReference type="ARBA" id="ARBA00000382"/>
    </source>
</evidence>
<dbReference type="Gene3D" id="1.20.58.1040">
    <property type="match status" value="1"/>
</dbReference>
<dbReference type="GO" id="GO:0098552">
    <property type="term" value="C:side of membrane"/>
    <property type="evidence" value="ECO:0007669"/>
    <property type="project" value="UniProtKB-KW"/>
</dbReference>
<keyword evidence="12" id="KW-0325">Glycoprotein</keyword>
<keyword evidence="13" id="KW-0449">Lipoprotein</keyword>
<dbReference type="GO" id="GO:0005886">
    <property type="term" value="C:plasma membrane"/>
    <property type="evidence" value="ECO:0007669"/>
    <property type="project" value="UniProtKB-SubCell"/>
</dbReference>
<evidence type="ECO:0000256" key="7">
    <source>
        <dbReference type="ARBA" id="ARBA00022729"/>
    </source>
</evidence>
<evidence type="ECO:0000256" key="17">
    <source>
        <dbReference type="SAM" id="SignalP"/>
    </source>
</evidence>
<dbReference type="Proteomes" id="UP001229421">
    <property type="component" value="Unassembled WGS sequence"/>
</dbReference>
<dbReference type="AlphaFoldDB" id="A0AAD8LBK0"/>
<evidence type="ECO:0000256" key="4">
    <source>
        <dbReference type="ARBA" id="ARBA00012780"/>
    </source>
</evidence>
<evidence type="ECO:0000256" key="9">
    <source>
        <dbReference type="ARBA" id="ARBA00022821"/>
    </source>
</evidence>
<dbReference type="Gene3D" id="3.20.20.80">
    <property type="entry name" value="Glycosidases"/>
    <property type="match status" value="1"/>
</dbReference>
<dbReference type="PROSITE" id="PS00587">
    <property type="entry name" value="GLYCOSYL_HYDROL_F17"/>
    <property type="match status" value="1"/>
</dbReference>
<dbReference type="EMBL" id="JAUHHV010000001">
    <property type="protein sequence ID" value="KAK1437784.1"/>
    <property type="molecule type" value="Genomic_DNA"/>
</dbReference>
<comment type="similarity">
    <text evidence="3 15">Belongs to the glycosyl hydrolase 17 family.</text>
</comment>
<gene>
    <name evidence="19" type="ORF">QVD17_03582</name>
</gene>
<evidence type="ECO:0000256" key="8">
    <source>
        <dbReference type="ARBA" id="ARBA00022801"/>
    </source>
</evidence>
<name>A0AAD8LBK0_TARER</name>
<evidence type="ECO:0000256" key="15">
    <source>
        <dbReference type="RuleBase" id="RU004335"/>
    </source>
</evidence>
<evidence type="ECO:0000256" key="3">
    <source>
        <dbReference type="ARBA" id="ARBA00008773"/>
    </source>
</evidence>
<sequence>MAKLLFFFLVFTAAAALPEEEGGGYVGVNIGTDISNFLSPPQLVSFLQQQKLTHIRLYDSDPHILKALSNTNIRVIISVPNNQILGIASSNTTAANWINRNVLAFYPHTLITAIAVGDELLTTIPSLSSILMPAIESLYAALLSSNLHNHIKISTPHASSIILDPFPPSQAYFNQTLSPIILQLLGFLSRTKSPLMMNMYPYYVFMQNKGVVPLDNSLFNPLTPSKEMVDPNTLLHYTNVLDAMIDSAYSSMKNLNVSDVILVVTETGWPSKGDHSKEPYATIDNANTYNSNLIKHILDRSGTPFHPELTSSVYIYELFNEDLRSSPISEANWGLFYGNSTPVYLLHVSGSGEFLANDTTNQTFCVAMKGVDGKTLQTALDWACGPGRANCSEIQPGEACYSPNNVNNHASYAFDSYYHKQGRVAGSCDFKGVAIITTTDPSHERCIFPGSKIISNRTDTVVNSTNATSGVDASRLIGMEGLWGVILSMMMYL</sequence>
<feature type="domain" description="X8" evidence="18">
    <location>
        <begin position="363"/>
        <end position="448"/>
    </location>
</feature>
<dbReference type="InterPro" id="IPR012946">
    <property type="entry name" value="X8"/>
</dbReference>
<dbReference type="InterPro" id="IPR017853">
    <property type="entry name" value="GH"/>
</dbReference>
<dbReference type="SMART" id="SM00768">
    <property type="entry name" value="X8"/>
    <property type="match status" value="1"/>
</dbReference>
<protein>
    <recommendedName>
        <fullName evidence="4">glucan endo-1,3-beta-D-glucosidase</fullName>
        <ecNumber evidence="4">3.2.1.39</ecNumber>
    </recommendedName>
</protein>
<comment type="catalytic activity">
    <reaction evidence="1">
        <text>Hydrolysis of (1-&gt;3)-beta-D-glucosidic linkages in (1-&gt;3)-beta-D-glucans.</text>
        <dbReference type="EC" id="3.2.1.39"/>
    </reaction>
</comment>
<keyword evidence="7 17" id="KW-0732">Signal</keyword>
<keyword evidence="5" id="KW-1003">Cell membrane</keyword>
<keyword evidence="9" id="KW-0611">Plant defense</keyword>
<evidence type="ECO:0000256" key="12">
    <source>
        <dbReference type="ARBA" id="ARBA00023180"/>
    </source>
</evidence>
<dbReference type="GO" id="GO:0006952">
    <property type="term" value="P:defense response"/>
    <property type="evidence" value="ECO:0007669"/>
    <property type="project" value="UniProtKB-KW"/>
</dbReference>
<evidence type="ECO:0000256" key="14">
    <source>
        <dbReference type="ARBA" id="ARBA00023295"/>
    </source>
</evidence>
<dbReference type="FunFam" id="3.20.20.80:FF:000002">
    <property type="entry name" value="Glucan endo-1,3-beta-glucosidase 3"/>
    <property type="match status" value="1"/>
</dbReference>
<evidence type="ECO:0000256" key="5">
    <source>
        <dbReference type="ARBA" id="ARBA00022475"/>
    </source>
</evidence>
<dbReference type="Pfam" id="PF07983">
    <property type="entry name" value="X8"/>
    <property type="match status" value="1"/>
</dbReference>
<evidence type="ECO:0000256" key="11">
    <source>
        <dbReference type="ARBA" id="ARBA00023157"/>
    </source>
</evidence>
<organism evidence="19 20">
    <name type="scientific">Tagetes erecta</name>
    <name type="common">African marigold</name>
    <dbReference type="NCBI Taxonomy" id="13708"/>
    <lineage>
        <taxon>Eukaryota</taxon>
        <taxon>Viridiplantae</taxon>
        <taxon>Streptophyta</taxon>
        <taxon>Embryophyta</taxon>
        <taxon>Tracheophyta</taxon>
        <taxon>Spermatophyta</taxon>
        <taxon>Magnoliopsida</taxon>
        <taxon>eudicotyledons</taxon>
        <taxon>Gunneridae</taxon>
        <taxon>Pentapetalae</taxon>
        <taxon>asterids</taxon>
        <taxon>campanulids</taxon>
        <taxon>Asterales</taxon>
        <taxon>Asteraceae</taxon>
        <taxon>Asteroideae</taxon>
        <taxon>Heliantheae alliance</taxon>
        <taxon>Tageteae</taxon>
        <taxon>Tagetes</taxon>
    </lineage>
</organism>
<dbReference type="GO" id="GO:0005975">
    <property type="term" value="P:carbohydrate metabolic process"/>
    <property type="evidence" value="ECO:0007669"/>
    <property type="project" value="InterPro"/>
</dbReference>
<keyword evidence="11" id="KW-1015">Disulfide bond</keyword>
<dbReference type="PANTHER" id="PTHR32227">
    <property type="entry name" value="GLUCAN ENDO-1,3-BETA-GLUCOSIDASE BG1-RELATED-RELATED"/>
    <property type="match status" value="1"/>
</dbReference>
<evidence type="ECO:0000256" key="2">
    <source>
        <dbReference type="ARBA" id="ARBA00004609"/>
    </source>
</evidence>
<keyword evidence="6" id="KW-0336">GPI-anchor</keyword>
<evidence type="ECO:0000256" key="10">
    <source>
        <dbReference type="ARBA" id="ARBA00023136"/>
    </source>
</evidence>
<feature type="signal peptide" evidence="17">
    <location>
        <begin position="1"/>
        <end position="16"/>
    </location>
</feature>
<reference evidence="19" key="1">
    <citation type="journal article" date="2023" name="bioRxiv">
        <title>Improved chromosome-level genome assembly for marigold (Tagetes erecta).</title>
        <authorList>
            <person name="Jiang F."/>
            <person name="Yuan L."/>
            <person name="Wang S."/>
            <person name="Wang H."/>
            <person name="Xu D."/>
            <person name="Wang A."/>
            <person name="Fan W."/>
        </authorList>
    </citation>
    <scope>NUCLEOTIDE SEQUENCE</scope>
    <source>
        <strain evidence="19">WSJ</strain>
        <tissue evidence="19">Leaf</tissue>
    </source>
</reference>
<keyword evidence="8 16" id="KW-0378">Hydrolase</keyword>
<dbReference type="EC" id="3.2.1.39" evidence="4"/>
<comment type="subcellular location">
    <subcellularLocation>
        <location evidence="2">Cell membrane</location>
        <topology evidence="2">Lipid-anchor</topology>
        <topology evidence="2">GPI-anchor</topology>
    </subcellularLocation>
</comment>
<evidence type="ECO:0000313" key="19">
    <source>
        <dbReference type="EMBL" id="KAK1437784.1"/>
    </source>
</evidence>
<evidence type="ECO:0000259" key="18">
    <source>
        <dbReference type="SMART" id="SM00768"/>
    </source>
</evidence>
<feature type="chain" id="PRO_5042123904" description="glucan endo-1,3-beta-D-glucosidase" evidence="17">
    <location>
        <begin position="17"/>
        <end position="493"/>
    </location>
</feature>
<dbReference type="InterPro" id="IPR044965">
    <property type="entry name" value="Glyco_hydro_17_plant"/>
</dbReference>
<comment type="caution">
    <text evidence="19">The sequence shown here is derived from an EMBL/GenBank/DDBJ whole genome shotgun (WGS) entry which is preliminary data.</text>
</comment>